<dbReference type="GO" id="GO:0003677">
    <property type="term" value="F:DNA binding"/>
    <property type="evidence" value="ECO:0007669"/>
    <property type="project" value="UniProtKB-UniRule"/>
</dbReference>
<dbReference type="PROSITE" id="PS51740">
    <property type="entry name" value="SPOVT_ABRB"/>
    <property type="match status" value="1"/>
</dbReference>
<dbReference type="AlphaFoldDB" id="A0A1B9F3X7"/>
<sequence>MPIVETKIFKTNRSQAVRLPKLVAFPERVKLVEIIAVGNKRIIVPKGQAWDEWFDAPGVSEDFMEQRSQEDDQSRNPL</sequence>
<comment type="similarity">
    <text evidence="1">Belongs to the VapB family.</text>
</comment>
<dbReference type="Pfam" id="PF04014">
    <property type="entry name" value="MazE_antitoxin"/>
    <property type="match status" value="1"/>
</dbReference>
<dbReference type="InterPro" id="IPR051734">
    <property type="entry name" value="VapB_TA_antitoxins"/>
</dbReference>
<dbReference type="NCBIfam" id="NF040493">
    <property type="entry name" value="TA_anti_VapB"/>
    <property type="match status" value="1"/>
</dbReference>
<keyword evidence="2" id="KW-0238">DNA-binding</keyword>
<organism evidence="4 5">
    <name type="scientific">Dissulfuribacter thermophilus</name>
    <dbReference type="NCBI Taxonomy" id="1156395"/>
    <lineage>
        <taxon>Bacteria</taxon>
        <taxon>Pseudomonadati</taxon>
        <taxon>Thermodesulfobacteriota</taxon>
        <taxon>Dissulfuribacteria</taxon>
        <taxon>Dissulfuribacterales</taxon>
        <taxon>Dissulfuribacteraceae</taxon>
        <taxon>Dissulfuribacter</taxon>
    </lineage>
</organism>
<protein>
    <submittedName>
        <fullName evidence="4">VapB protein (Antitoxin to VapC)</fullName>
    </submittedName>
</protein>
<dbReference type="EMBL" id="MAGO01000010">
    <property type="protein sequence ID" value="OCC14649.1"/>
    <property type="molecule type" value="Genomic_DNA"/>
</dbReference>
<dbReference type="SUPFAM" id="SSF89447">
    <property type="entry name" value="AbrB/MazE/MraZ-like"/>
    <property type="match status" value="1"/>
</dbReference>
<evidence type="ECO:0000256" key="2">
    <source>
        <dbReference type="PROSITE-ProRule" id="PRU01076"/>
    </source>
</evidence>
<evidence type="ECO:0000313" key="5">
    <source>
        <dbReference type="Proteomes" id="UP000093080"/>
    </source>
</evidence>
<proteinExistence type="inferred from homology"/>
<keyword evidence="5" id="KW-1185">Reference proteome</keyword>
<evidence type="ECO:0000259" key="3">
    <source>
        <dbReference type="PROSITE" id="PS51740"/>
    </source>
</evidence>
<reference evidence="4 5" key="1">
    <citation type="submission" date="2016-06" db="EMBL/GenBank/DDBJ databases">
        <title>Respiratory ammonification of nitrate coupled to the oxidation of elemental sulfur in deep-sea autotrophic thermophilic bacteria.</title>
        <authorList>
            <person name="Slobodkina G.B."/>
            <person name="Mardanov A.V."/>
            <person name="Ravin N.V."/>
            <person name="Frolova A.A."/>
            <person name="Viryasiv M.B."/>
            <person name="Chernyh N.A."/>
            <person name="Bonch-Osmolovskaya E.A."/>
            <person name="Slobodkin A.I."/>
        </authorList>
    </citation>
    <scope>NUCLEOTIDE SEQUENCE [LARGE SCALE GENOMIC DNA]</scope>
    <source>
        <strain evidence="4 5">S69</strain>
    </source>
</reference>
<feature type="domain" description="SpoVT-AbrB" evidence="3">
    <location>
        <begin position="6"/>
        <end position="48"/>
    </location>
</feature>
<gene>
    <name evidence="4" type="ORF">DBT_1964</name>
</gene>
<dbReference type="PANTHER" id="PTHR37550">
    <property type="entry name" value="ANTITOXIN VAPB1"/>
    <property type="match status" value="1"/>
</dbReference>
<name>A0A1B9F3X7_9BACT</name>
<evidence type="ECO:0000256" key="1">
    <source>
        <dbReference type="ARBA" id="ARBA00007924"/>
    </source>
</evidence>
<accession>A0A1B9F3X7</accession>
<comment type="caution">
    <text evidence="4">The sequence shown here is derived from an EMBL/GenBank/DDBJ whole genome shotgun (WGS) entry which is preliminary data.</text>
</comment>
<dbReference type="InterPro" id="IPR037914">
    <property type="entry name" value="SpoVT-AbrB_sf"/>
</dbReference>
<dbReference type="STRING" id="1156395.DBT_1964"/>
<dbReference type="InterPro" id="IPR047976">
    <property type="entry name" value="Anti_VapB2-like"/>
</dbReference>
<dbReference type="RefSeq" id="WP_067619603.1">
    <property type="nucleotide sequence ID" value="NZ_MAGO01000010.1"/>
</dbReference>
<dbReference type="InterPro" id="IPR007159">
    <property type="entry name" value="SpoVT-AbrB_dom"/>
</dbReference>
<dbReference type="OrthoDB" id="9810009at2"/>
<evidence type="ECO:0000313" key="4">
    <source>
        <dbReference type="EMBL" id="OCC14649.1"/>
    </source>
</evidence>
<dbReference type="Proteomes" id="UP000093080">
    <property type="component" value="Unassembled WGS sequence"/>
</dbReference>
<dbReference type="Gene3D" id="2.10.260.10">
    <property type="match status" value="1"/>
</dbReference>
<dbReference type="PANTHER" id="PTHR37550:SF3">
    <property type="entry name" value="ANTITOXIN VAPB1"/>
    <property type="match status" value="1"/>
</dbReference>